<dbReference type="SUPFAM" id="SSF46689">
    <property type="entry name" value="Homeodomain-like"/>
    <property type="match status" value="1"/>
</dbReference>
<evidence type="ECO:0000256" key="3">
    <source>
        <dbReference type="ARBA" id="ARBA00023015"/>
    </source>
</evidence>
<evidence type="ECO:0000256" key="2">
    <source>
        <dbReference type="ARBA" id="ARBA00022737"/>
    </source>
</evidence>
<reference evidence="10 11" key="1">
    <citation type="journal article" date="2023" name="Plants (Basel)">
        <title>Bridging the Gap: Combining Genomics and Transcriptomics Approaches to Understand Stylosanthes scabra, an Orphan Legume from the Brazilian Caatinga.</title>
        <authorList>
            <person name="Ferreira-Neto J.R.C."/>
            <person name="da Silva M.D."/>
            <person name="Binneck E."/>
            <person name="de Melo N.F."/>
            <person name="da Silva R.H."/>
            <person name="de Melo A.L.T.M."/>
            <person name="Pandolfi V."/>
            <person name="Bustamante F.O."/>
            <person name="Brasileiro-Vidal A.C."/>
            <person name="Benko-Iseppon A.M."/>
        </authorList>
    </citation>
    <scope>NUCLEOTIDE SEQUENCE [LARGE SCALE GENOMIC DNA]</scope>
    <source>
        <tissue evidence="10">Leaves</tissue>
    </source>
</reference>
<protein>
    <submittedName>
        <fullName evidence="10">Uncharacterized protein</fullName>
    </submittedName>
</protein>
<comment type="subcellular location">
    <subcellularLocation>
        <location evidence="1">Nucleus</location>
    </subcellularLocation>
</comment>
<dbReference type="Pfam" id="PF00249">
    <property type="entry name" value="Myb_DNA-binding"/>
    <property type="match status" value="2"/>
</dbReference>
<keyword evidence="11" id="KW-1185">Reference proteome</keyword>
<dbReference type="Gene3D" id="1.10.10.60">
    <property type="entry name" value="Homeodomain-like"/>
    <property type="match status" value="2"/>
</dbReference>
<evidence type="ECO:0000256" key="1">
    <source>
        <dbReference type="ARBA" id="ARBA00004123"/>
    </source>
</evidence>
<dbReference type="PANTHER" id="PTHR47997">
    <property type="entry name" value="MYB DOMAIN PROTEIN 55"/>
    <property type="match status" value="1"/>
</dbReference>
<dbReference type="InterPro" id="IPR001005">
    <property type="entry name" value="SANT/Myb"/>
</dbReference>
<dbReference type="Proteomes" id="UP001341840">
    <property type="component" value="Unassembled WGS sequence"/>
</dbReference>
<keyword evidence="2" id="KW-0677">Repeat</keyword>
<feature type="domain" description="Myb-like" evidence="8">
    <location>
        <begin position="9"/>
        <end position="61"/>
    </location>
</feature>
<gene>
    <name evidence="10" type="ORF">PIB30_008015</name>
</gene>
<keyword evidence="4" id="KW-0238">DNA-binding</keyword>
<feature type="domain" description="Myb-like" evidence="8">
    <location>
        <begin position="62"/>
        <end position="112"/>
    </location>
</feature>
<evidence type="ECO:0000313" key="11">
    <source>
        <dbReference type="Proteomes" id="UP001341840"/>
    </source>
</evidence>
<accession>A0ABU6V3T9</accession>
<feature type="domain" description="HTH myb-type" evidence="9">
    <location>
        <begin position="9"/>
        <end position="61"/>
    </location>
</feature>
<proteinExistence type="predicted"/>
<feature type="region of interest" description="Disordered" evidence="7">
    <location>
        <begin position="167"/>
        <end position="194"/>
    </location>
</feature>
<dbReference type="InterPro" id="IPR051953">
    <property type="entry name" value="Plant_SW-associated_TFs"/>
</dbReference>
<comment type="caution">
    <text evidence="10">The sequence shown here is derived from an EMBL/GenBank/DDBJ whole genome shotgun (WGS) entry which is preliminary data.</text>
</comment>
<name>A0ABU6V3T9_9FABA</name>
<dbReference type="SMART" id="SM00717">
    <property type="entry name" value="SANT"/>
    <property type="match status" value="2"/>
</dbReference>
<organism evidence="10 11">
    <name type="scientific">Stylosanthes scabra</name>
    <dbReference type="NCBI Taxonomy" id="79078"/>
    <lineage>
        <taxon>Eukaryota</taxon>
        <taxon>Viridiplantae</taxon>
        <taxon>Streptophyta</taxon>
        <taxon>Embryophyta</taxon>
        <taxon>Tracheophyta</taxon>
        <taxon>Spermatophyta</taxon>
        <taxon>Magnoliopsida</taxon>
        <taxon>eudicotyledons</taxon>
        <taxon>Gunneridae</taxon>
        <taxon>Pentapetalae</taxon>
        <taxon>rosids</taxon>
        <taxon>fabids</taxon>
        <taxon>Fabales</taxon>
        <taxon>Fabaceae</taxon>
        <taxon>Papilionoideae</taxon>
        <taxon>50 kb inversion clade</taxon>
        <taxon>dalbergioids sensu lato</taxon>
        <taxon>Dalbergieae</taxon>
        <taxon>Pterocarpus clade</taxon>
        <taxon>Stylosanthes</taxon>
    </lineage>
</organism>
<keyword evidence="5" id="KW-0804">Transcription</keyword>
<dbReference type="PROSITE" id="PS50090">
    <property type="entry name" value="MYB_LIKE"/>
    <property type="match status" value="2"/>
</dbReference>
<dbReference type="InterPro" id="IPR017930">
    <property type="entry name" value="Myb_dom"/>
</dbReference>
<keyword evidence="6" id="KW-0539">Nucleus</keyword>
<dbReference type="CDD" id="cd00167">
    <property type="entry name" value="SANT"/>
    <property type="match status" value="2"/>
</dbReference>
<evidence type="ECO:0000259" key="9">
    <source>
        <dbReference type="PROSITE" id="PS51294"/>
    </source>
</evidence>
<keyword evidence="3" id="KW-0805">Transcription regulation</keyword>
<feature type="compositionally biased region" description="Low complexity" evidence="7">
    <location>
        <begin position="167"/>
        <end position="177"/>
    </location>
</feature>
<feature type="region of interest" description="Disordered" evidence="7">
    <location>
        <begin position="123"/>
        <end position="155"/>
    </location>
</feature>
<evidence type="ECO:0000256" key="5">
    <source>
        <dbReference type="ARBA" id="ARBA00023163"/>
    </source>
</evidence>
<evidence type="ECO:0000313" key="10">
    <source>
        <dbReference type="EMBL" id="MED6167991.1"/>
    </source>
</evidence>
<evidence type="ECO:0000256" key="4">
    <source>
        <dbReference type="ARBA" id="ARBA00023125"/>
    </source>
</evidence>
<dbReference type="EMBL" id="JASCZI010151052">
    <property type="protein sequence ID" value="MED6167991.1"/>
    <property type="molecule type" value="Genomic_DNA"/>
</dbReference>
<evidence type="ECO:0000256" key="7">
    <source>
        <dbReference type="SAM" id="MobiDB-lite"/>
    </source>
</evidence>
<sequence>MGRHSCCYKQKLRKGLWSPEEDEKLLRHITKYGHGCWSSVPKQAGLQRCGKSCRLRWINYLRPDLKRGTFSQEEENLIIELHAVLGNRWSQIAAQLPGRTDNEIKNLWNSCLKKKLRQRGIDPVTHKPFSEIQNNNNNNNGLEEKSQGQGQEKALSNDNELNLLRSESSNKSEAASSYDHHHQQGLVPTSSTNNKDMFLDTCSADFMGNYNNMSSYASSSSTVTVVTDNNSNSCCNWFTPQTSRPFDINSVDFTSSSSFLPPASSFCYNKQQPEDMNVKNNTTTTMVSSSSWGLEREEAHQIHLMEAAEEAKWSEYLQNPMLMLAAVHQNNQEIIKPLPPTTTHLVPDTLGAIMLPHSKQTSSTTTTFSKDIQNLTAAFGHI</sequence>
<dbReference type="InterPro" id="IPR009057">
    <property type="entry name" value="Homeodomain-like_sf"/>
</dbReference>
<dbReference type="PANTHER" id="PTHR47997:SF75">
    <property type="entry name" value="MYB DOMAIN PROTEIN 55"/>
    <property type="match status" value="1"/>
</dbReference>
<evidence type="ECO:0000256" key="6">
    <source>
        <dbReference type="ARBA" id="ARBA00023242"/>
    </source>
</evidence>
<evidence type="ECO:0000259" key="8">
    <source>
        <dbReference type="PROSITE" id="PS50090"/>
    </source>
</evidence>
<dbReference type="PROSITE" id="PS51294">
    <property type="entry name" value="HTH_MYB"/>
    <property type="match status" value="2"/>
</dbReference>
<feature type="domain" description="HTH myb-type" evidence="9">
    <location>
        <begin position="62"/>
        <end position="116"/>
    </location>
</feature>